<reference evidence="4" key="1">
    <citation type="submission" date="2019-06" db="EMBL/GenBank/DDBJ databases">
        <authorList>
            <person name="Broberg M."/>
        </authorList>
    </citation>
    <scope>NUCLEOTIDE SEQUENCE [LARGE SCALE GENOMIC DNA]</scope>
</reference>
<dbReference type="NCBIfam" id="TIGR00976">
    <property type="entry name" value="CocE_NonD"/>
    <property type="match status" value="2"/>
</dbReference>
<dbReference type="PANTHER" id="PTHR43056:SF10">
    <property type="entry name" value="COCE_NOND FAMILY, PUTATIVE (AFU_ORTHOLOGUE AFUA_7G00600)-RELATED"/>
    <property type="match status" value="1"/>
</dbReference>
<feature type="domain" description="Xaa-Pro dipeptidyl-peptidase C-terminal" evidence="2">
    <location>
        <begin position="342"/>
        <end position="580"/>
    </location>
</feature>
<accession>A0A9N9W544</accession>
<dbReference type="GO" id="GO:0008239">
    <property type="term" value="F:dipeptidyl-peptidase activity"/>
    <property type="evidence" value="ECO:0007669"/>
    <property type="project" value="InterPro"/>
</dbReference>
<dbReference type="SMART" id="SM00939">
    <property type="entry name" value="PepX_C"/>
    <property type="match status" value="1"/>
</dbReference>
<protein>
    <recommendedName>
        <fullName evidence="2">Xaa-Pro dipeptidyl-peptidase C-terminal domain-containing protein</fullName>
    </recommendedName>
</protein>
<dbReference type="SUPFAM" id="SSF49785">
    <property type="entry name" value="Galactose-binding domain-like"/>
    <property type="match status" value="1"/>
</dbReference>
<comment type="caution">
    <text evidence="3">The sequence shown here is derived from an EMBL/GenBank/DDBJ whole genome shotgun (WGS) entry which is preliminary data.</text>
</comment>
<dbReference type="Pfam" id="PF02129">
    <property type="entry name" value="Peptidase_S15"/>
    <property type="match status" value="1"/>
</dbReference>
<proteinExistence type="predicted"/>
<dbReference type="EMBL" id="CABFOC020000003">
    <property type="protein sequence ID" value="CAH0043672.1"/>
    <property type="molecule type" value="Genomic_DNA"/>
</dbReference>
<dbReference type="InterPro" id="IPR013736">
    <property type="entry name" value="Xaa-Pro_dipept_C"/>
</dbReference>
<dbReference type="InterPro" id="IPR000383">
    <property type="entry name" value="Xaa-Pro-like_dom"/>
</dbReference>
<reference evidence="3 4" key="2">
    <citation type="submission" date="2021-10" db="EMBL/GenBank/DDBJ databases">
        <authorList>
            <person name="Piombo E."/>
        </authorList>
    </citation>
    <scope>NUCLEOTIDE SEQUENCE [LARGE SCALE GENOMIC DNA]</scope>
</reference>
<dbReference type="PANTHER" id="PTHR43056">
    <property type="entry name" value="PEPTIDASE S9 PROLYL OLIGOPEPTIDASE"/>
    <property type="match status" value="1"/>
</dbReference>
<keyword evidence="4" id="KW-1185">Reference proteome</keyword>
<gene>
    <name evidence="3" type="ORF">CSOL1703_00009558</name>
</gene>
<organism evidence="3 4">
    <name type="scientific">Clonostachys solani</name>
    <dbReference type="NCBI Taxonomy" id="160281"/>
    <lineage>
        <taxon>Eukaryota</taxon>
        <taxon>Fungi</taxon>
        <taxon>Dikarya</taxon>
        <taxon>Ascomycota</taxon>
        <taxon>Pezizomycotina</taxon>
        <taxon>Sordariomycetes</taxon>
        <taxon>Hypocreomycetidae</taxon>
        <taxon>Hypocreales</taxon>
        <taxon>Bionectriaceae</taxon>
        <taxon>Clonostachys</taxon>
    </lineage>
</organism>
<sequence>MDGISLAKQDGPKGAPSTLRIYGNDAYQAKFRRSRAIDAPRARYTGFKNETLTLKSGTIRREGALALTCDILFERDVAVALRDGTTIYADIFRPTGDKKVPAIVAWSPYGKQVGGPALDDIPHRSGVPLSATSGLEKFEGPDPAYWVAQGYAILHPDSRGAYASEGNATFWGRQLAEDGYDFIEWAAKQPWSSGKLALSGNSWLAISQWYIAAERPPHLTAIAPWEGFTDPFRDMVNRGGIPNPAFTEAVVTTCMAGNTFVEDMPQMSIDHQTISEYWEDKVARLDRISVPAYVVSSYSNPIHTRGTFTGFRSIRSKDKWLRIHNTFEWPDYYNPEHVQDLKKFFDYYLKGEKNDWQTTPRVRLSILDPGHADTVNRPVEEWPVPGYPVEKFYLHADRTLSNKHTTTGSTVSYEAETENSLITFTHVFEKKTEVVGYMNLHLWVEAIGSDDMELLAYAEKRDKDGNVFPLPSATGEVPSTVSAVGLLRVSHRALDPELSTELEPYLTHKKEQLLSPGQIVRVEVGLWPTALRFHPGEQLTLTVRAAPKTSTKYDKGFGVSIVPVPARGGTFKPDEKVEIVELGGGMDSQPEFVNAQRVETPASRNKGTHVFHLGGEYESVLLVPLAEVS</sequence>
<dbReference type="OrthoDB" id="2578740at2759"/>
<dbReference type="Gene3D" id="3.40.50.1820">
    <property type="entry name" value="alpha/beta hydrolase"/>
    <property type="match status" value="1"/>
</dbReference>
<name>A0A9N9W544_9HYPO</name>
<evidence type="ECO:0000313" key="4">
    <source>
        <dbReference type="Proteomes" id="UP000775872"/>
    </source>
</evidence>
<dbReference type="AlphaFoldDB" id="A0A9N9W544"/>
<evidence type="ECO:0000313" key="3">
    <source>
        <dbReference type="EMBL" id="CAH0043672.1"/>
    </source>
</evidence>
<dbReference type="InterPro" id="IPR050585">
    <property type="entry name" value="Xaa-Pro_dipeptidyl-ppase/CocE"/>
</dbReference>
<dbReference type="Proteomes" id="UP000775872">
    <property type="component" value="Unassembled WGS sequence"/>
</dbReference>
<dbReference type="SUPFAM" id="SSF53474">
    <property type="entry name" value="alpha/beta-Hydrolases"/>
    <property type="match status" value="1"/>
</dbReference>
<dbReference type="Pfam" id="PF08530">
    <property type="entry name" value="PepX_C"/>
    <property type="match status" value="1"/>
</dbReference>
<dbReference type="InterPro" id="IPR008979">
    <property type="entry name" value="Galactose-bd-like_sf"/>
</dbReference>
<evidence type="ECO:0000259" key="2">
    <source>
        <dbReference type="SMART" id="SM00939"/>
    </source>
</evidence>
<keyword evidence="1" id="KW-0378">Hydrolase</keyword>
<dbReference type="Gene3D" id="2.60.120.260">
    <property type="entry name" value="Galactose-binding domain-like"/>
    <property type="match status" value="1"/>
</dbReference>
<dbReference type="InterPro" id="IPR029058">
    <property type="entry name" value="AB_hydrolase_fold"/>
</dbReference>
<dbReference type="InterPro" id="IPR005674">
    <property type="entry name" value="CocE/Ser_esterase"/>
</dbReference>
<dbReference type="Gene3D" id="1.10.3020.20">
    <property type="match status" value="1"/>
</dbReference>
<evidence type="ECO:0000256" key="1">
    <source>
        <dbReference type="ARBA" id="ARBA00022801"/>
    </source>
</evidence>